<evidence type="ECO:0000259" key="7">
    <source>
        <dbReference type="Pfam" id="PF01478"/>
    </source>
</evidence>
<feature type="transmembrane region" description="Helical" evidence="6">
    <location>
        <begin position="57"/>
        <end position="76"/>
    </location>
</feature>
<evidence type="ECO:0000313" key="9">
    <source>
        <dbReference type="Proteomes" id="UP001052140"/>
    </source>
</evidence>
<keyword evidence="3 6" id="KW-0812">Transmembrane</keyword>
<feature type="transmembrane region" description="Helical" evidence="6">
    <location>
        <begin position="127"/>
        <end position="145"/>
    </location>
</feature>
<evidence type="ECO:0000256" key="6">
    <source>
        <dbReference type="SAM" id="Phobius"/>
    </source>
</evidence>
<accession>A0ABQ4VG50</accession>
<gene>
    <name evidence="8" type="ORF">PA42_10350</name>
</gene>
<dbReference type="EMBL" id="BPUX01000012">
    <property type="protein sequence ID" value="GJH42861.1"/>
    <property type="molecule type" value="Genomic_DNA"/>
</dbReference>
<dbReference type="Gene3D" id="1.20.120.1220">
    <property type="match status" value="1"/>
</dbReference>
<evidence type="ECO:0000256" key="3">
    <source>
        <dbReference type="ARBA" id="ARBA00022692"/>
    </source>
</evidence>
<evidence type="ECO:0000313" key="8">
    <source>
        <dbReference type="EMBL" id="GJH42861.1"/>
    </source>
</evidence>
<feature type="transmembrane region" description="Helical" evidence="6">
    <location>
        <begin position="31"/>
        <end position="50"/>
    </location>
</feature>
<sequence length="146" mass="16376">MELMKGSIIGLQSIVILLLIILSWTDIRSRIISNRIVFILLMVVLPLAWLKHGEINIIPALLVLVIGFILFSFRIIGAGDIKLTSVLMLALPNEQIIYFFFFTAFSGLILIIVGLLFFRNSIRKQELPYGVAIGSGFIINLLLFSI</sequence>
<organism evidence="8 9">
    <name type="scientific">Pasteurella canis</name>
    <dbReference type="NCBI Taxonomy" id="753"/>
    <lineage>
        <taxon>Bacteria</taxon>
        <taxon>Pseudomonadati</taxon>
        <taxon>Pseudomonadota</taxon>
        <taxon>Gammaproteobacteria</taxon>
        <taxon>Pasteurellales</taxon>
        <taxon>Pasteurellaceae</taxon>
        <taxon>Pasteurella</taxon>
    </lineage>
</organism>
<evidence type="ECO:0000256" key="1">
    <source>
        <dbReference type="ARBA" id="ARBA00004651"/>
    </source>
</evidence>
<reference evidence="8" key="1">
    <citation type="submission" date="2024-05" db="EMBL/GenBank/DDBJ databases">
        <title>Determining zoonotic pasteurella genome.</title>
        <authorList>
            <person name="Maeda T."/>
            <person name="Takahashi T."/>
            <person name="Yoshida H."/>
        </authorList>
    </citation>
    <scope>NUCLEOTIDE SEQUENCE</scope>
    <source>
        <strain evidence="8">PA42</strain>
    </source>
</reference>
<evidence type="ECO:0000256" key="4">
    <source>
        <dbReference type="ARBA" id="ARBA00022989"/>
    </source>
</evidence>
<dbReference type="PANTHER" id="PTHR36506">
    <property type="entry name" value="PREFLAGELLIN PEPTIDASE"/>
    <property type="match status" value="1"/>
</dbReference>
<evidence type="ECO:0000256" key="5">
    <source>
        <dbReference type="ARBA" id="ARBA00023136"/>
    </source>
</evidence>
<dbReference type="InterPro" id="IPR000045">
    <property type="entry name" value="Prepilin_IV_endopep_pep"/>
</dbReference>
<feature type="transmembrane region" description="Helical" evidence="6">
    <location>
        <begin position="96"/>
        <end position="118"/>
    </location>
</feature>
<feature type="domain" description="Prepilin type IV endopeptidase peptidase" evidence="7">
    <location>
        <begin position="14"/>
        <end position="112"/>
    </location>
</feature>
<proteinExistence type="predicted"/>
<comment type="caution">
    <text evidence="8">The sequence shown here is derived from an EMBL/GenBank/DDBJ whole genome shotgun (WGS) entry which is preliminary data.</text>
</comment>
<keyword evidence="5 6" id="KW-0472">Membrane</keyword>
<comment type="subcellular location">
    <subcellularLocation>
        <location evidence="1">Cell membrane</location>
        <topology evidence="1">Multi-pass membrane protein</topology>
    </subcellularLocation>
</comment>
<dbReference type="InterPro" id="IPR052218">
    <property type="entry name" value="Preflagellin_Peptidase"/>
</dbReference>
<dbReference type="PANTHER" id="PTHR36506:SF1">
    <property type="entry name" value="PREFLAGELLIN PEPTIDASE"/>
    <property type="match status" value="1"/>
</dbReference>
<keyword evidence="2" id="KW-1003">Cell membrane</keyword>
<name>A0ABQ4VG50_9PAST</name>
<keyword evidence="4 6" id="KW-1133">Transmembrane helix</keyword>
<feature type="transmembrane region" description="Helical" evidence="6">
    <location>
        <begin position="7"/>
        <end position="25"/>
    </location>
</feature>
<protein>
    <recommendedName>
        <fullName evidence="7">Prepilin type IV endopeptidase peptidase domain-containing protein</fullName>
    </recommendedName>
</protein>
<dbReference type="Pfam" id="PF01478">
    <property type="entry name" value="Peptidase_A24"/>
    <property type="match status" value="1"/>
</dbReference>
<evidence type="ECO:0000256" key="2">
    <source>
        <dbReference type="ARBA" id="ARBA00022475"/>
    </source>
</evidence>
<keyword evidence="9" id="KW-1185">Reference proteome</keyword>
<dbReference type="Proteomes" id="UP001052140">
    <property type="component" value="Unassembled WGS sequence"/>
</dbReference>